<dbReference type="OMA" id="HRTDTHE"/>
<dbReference type="RefSeq" id="XP_005791469.1">
    <property type="nucleotide sequence ID" value="XM_005791412.1"/>
</dbReference>
<dbReference type="HOGENOM" id="CLU_859012_0_0_1"/>
<reference evidence="3" key="1">
    <citation type="journal article" date="2013" name="Nature">
        <title>Pan genome of the phytoplankton Emiliania underpins its global distribution.</title>
        <authorList>
            <person name="Read B.A."/>
            <person name="Kegel J."/>
            <person name="Klute M.J."/>
            <person name="Kuo A."/>
            <person name="Lefebvre S.C."/>
            <person name="Maumus F."/>
            <person name="Mayer C."/>
            <person name="Miller J."/>
            <person name="Monier A."/>
            <person name="Salamov A."/>
            <person name="Young J."/>
            <person name="Aguilar M."/>
            <person name="Claverie J.M."/>
            <person name="Frickenhaus S."/>
            <person name="Gonzalez K."/>
            <person name="Herman E.K."/>
            <person name="Lin Y.C."/>
            <person name="Napier J."/>
            <person name="Ogata H."/>
            <person name="Sarno A.F."/>
            <person name="Shmutz J."/>
            <person name="Schroeder D."/>
            <person name="de Vargas C."/>
            <person name="Verret F."/>
            <person name="von Dassow P."/>
            <person name="Valentin K."/>
            <person name="Van de Peer Y."/>
            <person name="Wheeler G."/>
            <person name="Dacks J.B."/>
            <person name="Delwiche C.F."/>
            <person name="Dyhrman S.T."/>
            <person name="Glockner G."/>
            <person name="John U."/>
            <person name="Richards T."/>
            <person name="Worden A.Z."/>
            <person name="Zhang X."/>
            <person name="Grigoriev I.V."/>
            <person name="Allen A.E."/>
            <person name="Bidle K."/>
            <person name="Borodovsky M."/>
            <person name="Bowler C."/>
            <person name="Brownlee C."/>
            <person name="Cock J.M."/>
            <person name="Elias M."/>
            <person name="Gladyshev V.N."/>
            <person name="Groth M."/>
            <person name="Guda C."/>
            <person name="Hadaegh A."/>
            <person name="Iglesias-Rodriguez M.D."/>
            <person name="Jenkins J."/>
            <person name="Jones B.M."/>
            <person name="Lawson T."/>
            <person name="Leese F."/>
            <person name="Lindquist E."/>
            <person name="Lobanov A."/>
            <person name="Lomsadze A."/>
            <person name="Malik S.B."/>
            <person name="Marsh M.E."/>
            <person name="Mackinder L."/>
            <person name="Mock T."/>
            <person name="Mueller-Roeber B."/>
            <person name="Pagarete A."/>
            <person name="Parker M."/>
            <person name="Probert I."/>
            <person name="Quesneville H."/>
            <person name="Raines C."/>
            <person name="Rensing S.A."/>
            <person name="Riano-Pachon D.M."/>
            <person name="Richier S."/>
            <person name="Rokitta S."/>
            <person name="Shiraiwa Y."/>
            <person name="Soanes D.M."/>
            <person name="van der Giezen M."/>
            <person name="Wahlund T.M."/>
            <person name="Williams B."/>
            <person name="Wilson W."/>
            <person name="Wolfe G."/>
            <person name="Wurch L.L."/>
        </authorList>
    </citation>
    <scope>NUCLEOTIDE SEQUENCE</scope>
</reference>
<organism evidence="2 3">
    <name type="scientific">Emiliania huxleyi (strain CCMP1516)</name>
    <dbReference type="NCBI Taxonomy" id="280463"/>
    <lineage>
        <taxon>Eukaryota</taxon>
        <taxon>Haptista</taxon>
        <taxon>Haptophyta</taxon>
        <taxon>Prymnesiophyceae</taxon>
        <taxon>Isochrysidales</taxon>
        <taxon>Noelaerhabdaceae</taxon>
        <taxon>Emiliania</taxon>
    </lineage>
</organism>
<reference evidence="2" key="2">
    <citation type="submission" date="2024-10" db="UniProtKB">
        <authorList>
            <consortium name="EnsemblProtists"/>
        </authorList>
    </citation>
    <scope>IDENTIFICATION</scope>
</reference>
<dbReference type="EnsemblProtists" id="EOD39040">
    <property type="protein sequence ID" value="EOD39040"/>
    <property type="gene ID" value="EMIHUDRAFT_466738"/>
</dbReference>
<name>A0A0D3KTF5_EMIH1</name>
<protein>
    <submittedName>
        <fullName evidence="2">Uncharacterized protein</fullName>
    </submittedName>
</protein>
<dbReference type="GeneID" id="17284311"/>
<evidence type="ECO:0000256" key="1">
    <source>
        <dbReference type="SAM" id="Phobius"/>
    </source>
</evidence>
<evidence type="ECO:0000313" key="3">
    <source>
        <dbReference type="Proteomes" id="UP000013827"/>
    </source>
</evidence>
<dbReference type="AlphaFoldDB" id="A0A0D3KTF5"/>
<dbReference type="KEGG" id="ehx:EMIHUDRAFT_466738"/>
<sequence>MACPCLSYPRTLRGVLSPSDRRHLSRLYLERVRPTGSPLIYYHLLTHLARHKDARAWAILERVRRVVRRRFGASFVVVNDFFSYRARGVALFQGWHQDGEFWLTADGSFDVLDSTTARPLYSTLYAAARRGSNLRRVNRSAAAGIAAAAAAGDGVLNSVESLFGSSAPETNKRLLRPAVFERLSRVSGTGRRPWVNVELHRTDVEEPPPGDWRLAIGFKVMRRRAIRRRHDQSSPFGHDLSVIDAITPELLPRFRVGGPLPLVYNRSYVDAYDAARVRDLSLLVLLGSAAGRAPLLFILPLFAAVLCWAVLRERRARGPQGLSG</sequence>
<dbReference type="Proteomes" id="UP000013827">
    <property type="component" value="Unassembled WGS sequence"/>
</dbReference>
<evidence type="ECO:0000313" key="2">
    <source>
        <dbReference type="EnsemblProtists" id="EOD39040"/>
    </source>
</evidence>
<keyword evidence="1" id="KW-0812">Transmembrane</keyword>
<dbReference type="SUPFAM" id="SSF51197">
    <property type="entry name" value="Clavaminate synthase-like"/>
    <property type="match status" value="1"/>
</dbReference>
<keyword evidence="1" id="KW-0472">Membrane</keyword>
<keyword evidence="1" id="KW-1133">Transmembrane helix</keyword>
<dbReference type="PaxDb" id="2903-EOD39040"/>
<proteinExistence type="predicted"/>
<accession>A0A0D3KTF5</accession>
<feature type="transmembrane region" description="Helical" evidence="1">
    <location>
        <begin position="293"/>
        <end position="311"/>
    </location>
</feature>
<keyword evidence="3" id="KW-1185">Reference proteome</keyword>